<protein>
    <submittedName>
        <fullName evidence="2">Alpha/beta hydrolase</fullName>
    </submittedName>
</protein>
<evidence type="ECO:0000259" key="1">
    <source>
        <dbReference type="Pfam" id="PF12697"/>
    </source>
</evidence>
<sequence length="206" mass="23464">MAADERVFKYVRLPEGYEIVHLTWIDPQKQESLASYAIRMAERIDTSQPFVLIGLSFGGMLVTEIAKRYPPVKTILIASIPLSAQLPGYFRVAAALRLHKVVPIGMVKTAARLKRYITNEKSEDKKLIWEIINSSDPAFIRWSMEAILTWKNEEMPQQVLHIHGTRDEVLPARYTKPTHIIPKAGHLMVMSQPDDVNRILHNALAI</sequence>
<dbReference type="Pfam" id="PF12697">
    <property type="entry name" value="Abhydrolase_6"/>
    <property type="match status" value="1"/>
</dbReference>
<dbReference type="Proteomes" id="UP000263900">
    <property type="component" value="Chromosome"/>
</dbReference>
<dbReference type="Gene3D" id="3.40.50.1820">
    <property type="entry name" value="alpha/beta hydrolase"/>
    <property type="match status" value="1"/>
</dbReference>
<dbReference type="SUPFAM" id="SSF53474">
    <property type="entry name" value="alpha/beta-Hydrolases"/>
    <property type="match status" value="1"/>
</dbReference>
<gene>
    <name evidence="2" type="ORF">D3H65_30895</name>
</gene>
<proteinExistence type="predicted"/>
<accession>A0A3B7N243</accession>
<dbReference type="GO" id="GO:0016787">
    <property type="term" value="F:hydrolase activity"/>
    <property type="evidence" value="ECO:0007669"/>
    <property type="project" value="UniProtKB-KW"/>
</dbReference>
<name>A0A3B7N243_9BACT</name>
<dbReference type="OrthoDB" id="659408at2"/>
<keyword evidence="3" id="KW-1185">Reference proteome</keyword>
<dbReference type="KEGG" id="pseg:D3H65_30895"/>
<evidence type="ECO:0000313" key="3">
    <source>
        <dbReference type="Proteomes" id="UP000263900"/>
    </source>
</evidence>
<organism evidence="2 3">
    <name type="scientific">Paraflavitalea soli</name>
    <dbReference type="NCBI Taxonomy" id="2315862"/>
    <lineage>
        <taxon>Bacteria</taxon>
        <taxon>Pseudomonadati</taxon>
        <taxon>Bacteroidota</taxon>
        <taxon>Chitinophagia</taxon>
        <taxon>Chitinophagales</taxon>
        <taxon>Chitinophagaceae</taxon>
        <taxon>Paraflavitalea</taxon>
    </lineage>
</organism>
<dbReference type="InterPro" id="IPR029058">
    <property type="entry name" value="AB_hydrolase_fold"/>
</dbReference>
<feature type="domain" description="AB hydrolase-1" evidence="1">
    <location>
        <begin position="46"/>
        <end position="198"/>
    </location>
</feature>
<dbReference type="EMBL" id="CP032157">
    <property type="protein sequence ID" value="AXY78135.1"/>
    <property type="molecule type" value="Genomic_DNA"/>
</dbReference>
<evidence type="ECO:0000313" key="2">
    <source>
        <dbReference type="EMBL" id="AXY78135.1"/>
    </source>
</evidence>
<reference evidence="2 3" key="1">
    <citation type="submission" date="2018-09" db="EMBL/GenBank/DDBJ databases">
        <title>Genome sequencing of strain 6GH32-13.</title>
        <authorList>
            <person name="Weon H.-Y."/>
            <person name="Heo J."/>
            <person name="Kwon S.-W."/>
        </authorList>
    </citation>
    <scope>NUCLEOTIDE SEQUENCE [LARGE SCALE GENOMIC DNA]</scope>
    <source>
        <strain evidence="2 3">5GH32-13</strain>
    </source>
</reference>
<dbReference type="AlphaFoldDB" id="A0A3B7N243"/>
<dbReference type="InterPro" id="IPR000073">
    <property type="entry name" value="AB_hydrolase_1"/>
</dbReference>
<keyword evidence="2" id="KW-0378">Hydrolase</keyword>